<evidence type="ECO:0000313" key="1">
    <source>
        <dbReference type="EMBL" id="KKL72621.1"/>
    </source>
</evidence>
<gene>
    <name evidence="1" type="ORF">LCGC14_2083070</name>
</gene>
<protein>
    <recommendedName>
        <fullName evidence="2">Sortilin N-terminal domain-containing protein</fullName>
    </recommendedName>
</protein>
<sequence>MKTVICLAGVLGALMGVCAGGCGGPEWTSYGIGGGGGIFVPVSSPHDPKLMFCASDMSGVYRSADGGRHWRMVDFRQTRGSTSCRPVFHPI</sequence>
<comment type="caution">
    <text evidence="1">The sequence shown here is derived from an EMBL/GenBank/DDBJ whole genome shotgun (WGS) entry which is preliminary data.</text>
</comment>
<dbReference type="EMBL" id="LAZR01025216">
    <property type="protein sequence ID" value="KKL72621.1"/>
    <property type="molecule type" value="Genomic_DNA"/>
</dbReference>
<proteinExistence type="predicted"/>
<reference evidence="1" key="1">
    <citation type="journal article" date="2015" name="Nature">
        <title>Complex archaea that bridge the gap between prokaryotes and eukaryotes.</title>
        <authorList>
            <person name="Spang A."/>
            <person name="Saw J.H."/>
            <person name="Jorgensen S.L."/>
            <person name="Zaremba-Niedzwiedzka K."/>
            <person name="Martijn J."/>
            <person name="Lind A.E."/>
            <person name="van Eijk R."/>
            <person name="Schleper C."/>
            <person name="Guy L."/>
            <person name="Ettema T.J."/>
        </authorList>
    </citation>
    <scope>NUCLEOTIDE SEQUENCE</scope>
</reference>
<evidence type="ECO:0008006" key="2">
    <source>
        <dbReference type="Google" id="ProtNLM"/>
    </source>
</evidence>
<dbReference type="InterPro" id="IPR015943">
    <property type="entry name" value="WD40/YVTN_repeat-like_dom_sf"/>
</dbReference>
<name>A0A0F9F288_9ZZZZ</name>
<organism evidence="1">
    <name type="scientific">marine sediment metagenome</name>
    <dbReference type="NCBI Taxonomy" id="412755"/>
    <lineage>
        <taxon>unclassified sequences</taxon>
        <taxon>metagenomes</taxon>
        <taxon>ecological metagenomes</taxon>
    </lineage>
</organism>
<dbReference type="AlphaFoldDB" id="A0A0F9F288"/>
<feature type="non-terminal residue" evidence="1">
    <location>
        <position position="91"/>
    </location>
</feature>
<dbReference type="SUPFAM" id="SSF110296">
    <property type="entry name" value="Oligoxyloglucan reducing end-specific cellobiohydrolase"/>
    <property type="match status" value="1"/>
</dbReference>
<dbReference type="Gene3D" id="2.130.10.10">
    <property type="entry name" value="YVTN repeat-like/Quinoprotein amine dehydrogenase"/>
    <property type="match status" value="1"/>
</dbReference>
<accession>A0A0F9F288</accession>